<gene>
    <name evidence="1" type="ORF">DSMR0219</name>
</gene>
<reference evidence="1" key="1">
    <citation type="journal article" date="2006" name="J. Bacteriol.">
        <title>Intraspecific variability of the terminal inverted repeats of the linear chromosome of Streptomyces ambofaciens.</title>
        <authorList>
            <person name="Choulet F."/>
            <person name="Gallois A."/>
            <person name="Aigle B."/>
            <person name="Mangenot S."/>
            <person name="Gerbaud C."/>
            <person name="Truong C."/>
            <person name="Francou F.X."/>
            <person name="Borges F."/>
            <person name="Fourrier C."/>
            <person name="Guerineau M."/>
            <person name="Decaris B."/>
            <person name="Barbe V."/>
            <person name="Pernodet J.L."/>
            <person name="Leblond P."/>
        </authorList>
    </citation>
    <scope>NUCLEOTIDE SEQUENCE</scope>
    <source>
        <strain evidence="1">DSM40697</strain>
    </source>
</reference>
<dbReference type="AlphaFoldDB" id="Q0JW68"/>
<protein>
    <submittedName>
        <fullName evidence="1">Putative transposase</fullName>
    </submittedName>
</protein>
<proteinExistence type="predicted"/>
<organism evidence="1">
    <name type="scientific">Streptomyces ambofaciens</name>
    <dbReference type="NCBI Taxonomy" id="1889"/>
    <lineage>
        <taxon>Bacteria</taxon>
        <taxon>Bacillati</taxon>
        <taxon>Actinomycetota</taxon>
        <taxon>Actinomycetes</taxon>
        <taxon>Kitasatosporales</taxon>
        <taxon>Streptomycetaceae</taxon>
        <taxon>Streptomyces</taxon>
    </lineage>
</organism>
<name>Q0JW68_STRAM</name>
<evidence type="ECO:0000313" key="1">
    <source>
        <dbReference type="EMBL" id="CAK51300.1"/>
    </source>
</evidence>
<dbReference type="EMBL" id="AM279695">
    <property type="protein sequence ID" value="CAK51300.1"/>
    <property type="molecule type" value="Genomic_DNA"/>
</dbReference>
<accession>Q0JW68</accession>
<sequence>MIDDISHEGLRVLLREEGVSFQRVKSWKISRDPDYAAKKAHVEHLYAIADVEVIAEGGEPEVVFCLDWAVRTPPTRNDT</sequence>